<comment type="caution">
    <text evidence="2">The sequence shown here is derived from an EMBL/GenBank/DDBJ whole genome shotgun (WGS) entry which is preliminary data.</text>
</comment>
<protein>
    <submittedName>
        <fullName evidence="2">Uncharacterized protein</fullName>
    </submittedName>
</protein>
<dbReference type="EMBL" id="JXXK01000030">
    <property type="protein sequence ID" value="KJF38827.1"/>
    <property type="molecule type" value="Genomic_DNA"/>
</dbReference>
<dbReference type="PATRIC" id="fig|1550024.3.peg.3636"/>
<proteinExistence type="predicted"/>
<evidence type="ECO:0000313" key="3">
    <source>
        <dbReference type="Proteomes" id="UP000032483"/>
    </source>
</evidence>
<dbReference type="Proteomes" id="UP000032483">
    <property type="component" value="Unassembled WGS sequence"/>
</dbReference>
<sequence>MAYVKGDGVSNSSGNYKYFTTNDWKTKIQGLEDSYNKLLASVKSNSQTNVPSGANNTRSGNDSTANHYAALLAQVQAQQDAAARRAEELARQKQQAAQAAYDKNMGYLNEAYANRSNLLQQNYNDALAQLQASYDSGARGVNRNADSAQQQAYINYMMSKRDLPQALAAQGLTGGMSESALAGMYNSYGNNRNTIDRGRNESLAALLDTLNSNRSSALQSYNSQLSAAEQQKMAYQMQLEQALANGSAEILQNKYDTLQNLDNAYAQQILALQQAAAQAAQKRW</sequence>
<keyword evidence="1" id="KW-0175">Coiled coil</keyword>
<feature type="coiled-coil region" evidence="1">
    <location>
        <begin position="72"/>
        <end position="103"/>
    </location>
</feature>
<evidence type="ECO:0000313" key="2">
    <source>
        <dbReference type="EMBL" id="KJF38827.1"/>
    </source>
</evidence>
<dbReference type="RefSeq" id="WP_050006263.1">
    <property type="nucleotide sequence ID" value="NZ_DAWBJP010000040.1"/>
</dbReference>
<evidence type="ECO:0000256" key="1">
    <source>
        <dbReference type="SAM" id="Coils"/>
    </source>
</evidence>
<keyword evidence="3" id="KW-1185">Reference proteome</keyword>
<organism evidence="2 3">
    <name type="scientific">Ruthenibacterium lactatiformans</name>
    <dbReference type="NCBI Taxonomy" id="1550024"/>
    <lineage>
        <taxon>Bacteria</taxon>
        <taxon>Bacillati</taxon>
        <taxon>Bacillota</taxon>
        <taxon>Clostridia</taxon>
        <taxon>Eubacteriales</taxon>
        <taxon>Oscillospiraceae</taxon>
        <taxon>Ruthenibacterium</taxon>
    </lineage>
</organism>
<name>A0A0D8IVX5_9FIRM</name>
<dbReference type="AlphaFoldDB" id="A0A0D8IVX5"/>
<feature type="coiled-coil region" evidence="1">
    <location>
        <begin position="218"/>
        <end position="278"/>
    </location>
</feature>
<accession>A0A0D8IVX5</accession>
<gene>
    <name evidence="2" type="ORF">TQ39_15945</name>
</gene>
<dbReference type="GeneID" id="42858048"/>
<reference evidence="2" key="1">
    <citation type="submission" date="2015-02" db="EMBL/GenBank/DDBJ databases">
        <title>A novel member of the family Ruminococcaceae isolated from human feces.</title>
        <authorList>
            <person name="Shkoporov A.N."/>
            <person name="Chaplin A.V."/>
            <person name="Motuzova O.V."/>
            <person name="Kafarskaia L.I."/>
            <person name="Khokhlova E.V."/>
            <person name="Efimov B.A."/>
        </authorList>
    </citation>
    <scope>NUCLEOTIDE SEQUENCE [LARGE SCALE GENOMIC DNA]</scope>
    <source>
        <strain evidence="2">585-1</strain>
    </source>
</reference>